<proteinExistence type="predicted"/>
<dbReference type="Proteomes" id="UP001465668">
    <property type="component" value="Unassembled WGS sequence"/>
</dbReference>
<organism evidence="1 2">
    <name type="scientific">Seiridium cardinale</name>
    <dbReference type="NCBI Taxonomy" id="138064"/>
    <lineage>
        <taxon>Eukaryota</taxon>
        <taxon>Fungi</taxon>
        <taxon>Dikarya</taxon>
        <taxon>Ascomycota</taxon>
        <taxon>Pezizomycotina</taxon>
        <taxon>Sordariomycetes</taxon>
        <taxon>Xylariomycetidae</taxon>
        <taxon>Amphisphaeriales</taxon>
        <taxon>Sporocadaceae</taxon>
        <taxon>Seiridium</taxon>
    </lineage>
</organism>
<gene>
    <name evidence="1" type="ORF">SCAR479_04569</name>
</gene>
<dbReference type="SUPFAM" id="SSF48264">
    <property type="entry name" value="Cytochrome P450"/>
    <property type="match status" value="1"/>
</dbReference>
<sequence length="509" mass="56304">MMSLLVGKIAGPEVVELVELFECIFNDIVVALDAGSLQAASHATVTIAAGAIAATYLFFRFLLHLTESAKEPPAIATGLPFLSPLIGMIREKASFHVRLRNQYGLPIYTLRLPFSRIYIVNSTELIPLLQKQWRTVSFAAIAADAGPVVGMSKEAVRVMHQDLTSEHGFSVSWPRFITPVMGPGEDLDAINKRSVEVFADEMRTLKAQGTVRLGLSQWSRQTIVTATTEAVWGPQNPYRDPLIAESWKLLNVSIFPLASLLFPKVLRARELVAAAMIEYINNGGHKSASGLVRMRYEHHREQFGFSHKDIAGGELGNTFAVLGNTTPCAFWVLYHNFSDIKVLSDVRREVLALVLEESKEEGIVCSVDLAGIRTRCPILLSTFQETMRFRAVNPGPRVLLEDRPNRVAFRAFGGGHILCPGRHFASREIMAFATLLVLQFDVVPARGTWVEPTWRNPPAQAGFPVPDEDIEVELRPRDLNKKWTVTFSGSAEAMEIVSEDSPAGDVTAR</sequence>
<dbReference type="InterPro" id="IPR036396">
    <property type="entry name" value="Cyt_P450_sf"/>
</dbReference>
<dbReference type="Gene3D" id="1.10.630.10">
    <property type="entry name" value="Cytochrome P450"/>
    <property type="match status" value="2"/>
</dbReference>
<accession>A0ABR2XXM8</accession>
<dbReference type="InterPro" id="IPR053007">
    <property type="entry name" value="CYP450_monoxygenase_sec-met"/>
</dbReference>
<dbReference type="PANTHER" id="PTHR47582:SF1">
    <property type="entry name" value="P450, PUTATIVE (EUROFUNG)-RELATED"/>
    <property type="match status" value="1"/>
</dbReference>
<comment type="caution">
    <text evidence="1">The sequence shown here is derived from an EMBL/GenBank/DDBJ whole genome shotgun (WGS) entry which is preliminary data.</text>
</comment>
<name>A0ABR2XXM8_9PEZI</name>
<evidence type="ECO:0000313" key="1">
    <source>
        <dbReference type="EMBL" id="KAK9778547.1"/>
    </source>
</evidence>
<keyword evidence="2" id="KW-1185">Reference proteome</keyword>
<dbReference type="PANTHER" id="PTHR47582">
    <property type="entry name" value="P450, PUTATIVE (EUROFUNG)-RELATED"/>
    <property type="match status" value="1"/>
</dbReference>
<evidence type="ECO:0000313" key="2">
    <source>
        <dbReference type="Proteomes" id="UP001465668"/>
    </source>
</evidence>
<protein>
    <submittedName>
        <fullName evidence="1">Cytochrome P450</fullName>
    </submittedName>
</protein>
<dbReference type="CDD" id="cd11040">
    <property type="entry name" value="CYP7_CYP8-like"/>
    <property type="match status" value="1"/>
</dbReference>
<dbReference type="EMBL" id="JARVKM010000015">
    <property type="protein sequence ID" value="KAK9778547.1"/>
    <property type="molecule type" value="Genomic_DNA"/>
</dbReference>
<reference evidence="1 2" key="1">
    <citation type="submission" date="2024-02" db="EMBL/GenBank/DDBJ databases">
        <title>First draft genome assembly of two strains of Seiridium cardinale.</title>
        <authorList>
            <person name="Emiliani G."/>
            <person name="Scali E."/>
        </authorList>
    </citation>
    <scope>NUCLEOTIDE SEQUENCE [LARGE SCALE GENOMIC DNA]</scope>
    <source>
        <strain evidence="1 2">BM-138-000479</strain>
    </source>
</reference>